<reference evidence="2 3" key="1">
    <citation type="submission" date="2021-01" db="EMBL/GenBank/DDBJ databases">
        <title>Genomic Encyclopedia of Type Strains, Phase IV (KMG-IV): sequencing the most valuable type-strain genomes for metagenomic binning, comparative biology and taxonomic classification.</title>
        <authorList>
            <person name="Goeker M."/>
        </authorList>
    </citation>
    <scope>NUCLEOTIDE SEQUENCE [LARGE SCALE GENOMIC DNA]</scope>
    <source>
        <strain evidence="2 3">DSM 100968</strain>
    </source>
</reference>
<dbReference type="InterPro" id="IPR002744">
    <property type="entry name" value="MIP18-like"/>
</dbReference>
<organism evidence="2 3">
    <name type="scientific">Sporolactobacillus spathodeae</name>
    <dbReference type="NCBI Taxonomy" id="1465502"/>
    <lineage>
        <taxon>Bacteria</taxon>
        <taxon>Bacillati</taxon>
        <taxon>Bacillota</taxon>
        <taxon>Bacilli</taxon>
        <taxon>Bacillales</taxon>
        <taxon>Sporolactobacillaceae</taxon>
        <taxon>Sporolactobacillus</taxon>
    </lineage>
</organism>
<accession>A0ABS2Q4G4</accession>
<evidence type="ECO:0000313" key="2">
    <source>
        <dbReference type="EMBL" id="MBM7656674.1"/>
    </source>
</evidence>
<dbReference type="InterPro" id="IPR052339">
    <property type="entry name" value="Fe-S_Maturation_MIP18"/>
</dbReference>
<dbReference type="Gene3D" id="3.30.300.130">
    <property type="entry name" value="Fe-S cluster assembly (FSCA)"/>
    <property type="match status" value="1"/>
</dbReference>
<sequence>MSEEVSEELKDRVLEALEEVIDPELGVDIVNLGLVYGVDIDEDKNVVVTMTLTFMGCPLSATLSNEVKQSLSQIEELNETEVNFVWDPPWTKERMSRYARIALGISDD</sequence>
<name>A0ABS2Q4G4_9BACL</name>
<feature type="domain" description="MIP18 family-like" evidence="1">
    <location>
        <begin position="10"/>
        <end position="83"/>
    </location>
</feature>
<proteinExistence type="predicted"/>
<dbReference type="InterPro" id="IPR034904">
    <property type="entry name" value="FSCA_dom_sf"/>
</dbReference>
<keyword evidence="3" id="KW-1185">Reference proteome</keyword>
<dbReference type="EMBL" id="JAFBEV010000001">
    <property type="protein sequence ID" value="MBM7656674.1"/>
    <property type="molecule type" value="Genomic_DNA"/>
</dbReference>
<evidence type="ECO:0000313" key="3">
    <source>
        <dbReference type="Proteomes" id="UP000823201"/>
    </source>
</evidence>
<dbReference type="PANTHER" id="PTHR42831:SF1">
    <property type="entry name" value="FE-S PROTEIN MATURATION AUXILIARY FACTOR YITW"/>
    <property type="match status" value="1"/>
</dbReference>
<comment type="caution">
    <text evidence="2">The sequence shown here is derived from an EMBL/GenBank/DDBJ whole genome shotgun (WGS) entry which is preliminary data.</text>
</comment>
<gene>
    <name evidence="2" type="ORF">JOC27_000110</name>
</gene>
<dbReference type="SUPFAM" id="SSF117916">
    <property type="entry name" value="Fe-S cluster assembly (FSCA) domain-like"/>
    <property type="match status" value="1"/>
</dbReference>
<evidence type="ECO:0000259" key="1">
    <source>
        <dbReference type="Pfam" id="PF01883"/>
    </source>
</evidence>
<dbReference type="PANTHER" id="PTHR42831">
    <property type="entry name" value="FE-S PROTEIN MATURATION AUXILIARY FACTOR YITW"/>
    <property type="match status" value="1"/>
</dbReference>
<dbReference type="Pfam" id="PF01883">
    <property type="entry name" value="FeS_assembly_P"/>
    <property type="match status" value="1"/>
</dbReference>
<dbReference type="RefSeq" id="WP_205005036.1">
    <property type="nucleotide sequence ID" value="NZ_CBCRXA010000001.1"/>
</dbReference>
<dbReference type="Proteomes" id="UP000823201">
    <property type="component" value="Unassembled WGS sequence"/>
</dbReference>
<protein>
    <submittedName>
        <fullName evidence="2">Metal-sulfur cluster biosynthetic enzyme</fullName>
    </submittedName>
</protein>